<dbReference type="AlphaFoldDB" id="A0AAU7U443"/>
<reference evidence="1" key="1">
    <citation type="submission" date="2024-06" db="EMBL/GenBank/DDBJ databases">
        <title>Multiomics insights into the TNT degradation mechanism by Pantoea sp. BJ2 isolated from an ammunition destruction site.</title>
        <authorList>
            <person name="Luo J."/>
        </authorList>
    </citation>
    <scope>NUCLEOTIDE SEQUENCE</scope>
    <source>
        <strain evidence="1">BJ2</strain>
        <plasmid evidence="1">plasmindB</plasmid>
    </source>
</reference>
<gene>
    <name evidence="1" type="ORF">AAF463_24780</name>
</gene>
<organism evidence="1">
    <name type="scientific">Pantoea sp. BJ2</name>
    <dbReference type="NCBI Taxonomy" id="3141322"/>
    <lineage>
        <taxon>Bacteria</taxon>
        <taxon>Pseudomonadati</taxon>
        <taxon>Pseudomonadota</taxon>
        <taxon>Gammaproteobacteria</taxon>
        <taxon>Enterobacterales</taxon>
        <taxon>Erwiniaceae</taxon>
        <taxon>Pantoea</taxon>
    </lineage>
</organism>
<geneLocation type="plasmid" evidence="1">
    <name>plasmindB</name>
</geneLocation>
<protein>
    <submittedName>
        <fullName evidence="1">Uncharacterized protein</fullName>
    </submittedName>
</protein>
<dbReference type="RefSeq" id="WP_350262582.1">
    <property type="nucleotide sequence ID" value="NZ_CP158294.1"/>
</dbReference>
<name>A0AAU7U443_9GAMM</name>
<accession>A0AAU7U443</accession>
<evidence type="ECO:0000313" key="1">
    <source>
        <dbReference type="EMBL" id="XBV47541.1"/>
    </source>
</evidence>
<dbReference type="EMBL" id="CP158294">
    <property type="protein sequence ID" value="XBV47541.1"/>
    <property type="molecule type" value="Genomic_DNA"/>
</dbReference>
<proteinExistence type="predicted"/>
<keyword evidence="1" id="KW-0614">Plasmid</keyword>
<sequence>MSKVAFSRNLTLRQKCEVLRNREFTKEFINVRQSCKTEKFSADASKKLRKLNHSLDNASACFKALRFTEELTGTQNHSMMKFALKHALIYRDNMEVFSKGINNGEFNKLCFLNYHLLLRHHKLEGEVQALILKQ</sequence>